<reference evidence="9 10" key="1">
    <citation type="submission" date="2019-08" db="EMBL/GenBank/DDBJ databases">
        <title>In-depth cultivation of the pig gut microbiome towards novel bacterial diversity and tailored functional studies.</title>
        <authorList>
            <person name="Wylensek D."/>
            <person name="Hitch T.C.A."/>
            <person name="Clavel T."/>
        </authorList>
    </citation>
    <scope>NUCLEOTIDE SEQUENCE [LARGE SCALE GENOMIC DNA]</scope>
    <source>
        <strain evidence="9 10">RF-GAM-744-WT-7</strain>
    </source>
</reference>
<dbReference type="EMBL" id="VUMY01000001">
    <property type="protein sequence ID" value="MST48733.1"/>
    <property type="molecule type" value="Genomic_DNA"/>
</dbReference>
<keyword evidence="2 7" id="KW-0813">Transport</keyword>
<dbReference type="PANTHER" id="PTHR32243:SF18">
    <property type="entry name" value="INNER MEMBRANE ABC TRANSPORTER PERMEASE PROTEIN YCJP"/>
    <property type="match status" value="1"/>
</dbReference>
<dbReference type="CDD" id="cd06261">
    <property type="entry name" value="TM_PBP2"/>
    <property type="match status" value="1"/>
</dbReference>
<evidence type="ECO:0000256" key="2">
    <source>
        <dbReference type="ARBA" id="ARBA00022448"/>
    </source>
</evidence>
<comment type="subcellular location">
    <subcellularLocation>
        <location evidence="1 7">Cell membrane</location>
        <topology evidence="1 7">Multi-pass membrane protein</topology>
    </subcellularLocation>
</comment>
<comment type="caution">
    <text evidence="9">The sequence shown here is derived from an EMBL/GenBank/DDBJ whole genome shotgun (WGS) entry which is preliminary data.</text>
</comment>
<gene>
    <name evidence="9" type="ORF">FYJ63_00405</name>
</gene>
<protein>
    <submittedName>
        <fullName evidence="9">Carbohydrate ABC transporter permease</fullName>
    </submittedName>
</protein>
<feature type="domain" description="ABC transmembrane type-1" evidence="8">
    <location>
        <begin position="62"/>
        <end position="253"/>
    </location>
</feature>
<feature type="transmembrane region" description="Helical" evidence="7">
    <location>
        <begin position="174"/>
        <end position="196"/>
    </location>
</feature>
<evidence type="ECO:0000256" key="6">
    <source>
        <dbReference type="ARBA" id="ARBA00023136"/>
    </source>
</evidence>
<dbReference type="AlphaFoldDB" id="A0A7K0JZV8"/>
<sequence>MVIGVIIVIAFFAFPYALMLTTALKTRPDVMKIPPEYLPSRVEWSNFLTVWNFPAVNVGGALTATAVIAIGATLLVLLVATPAAYYVARFKFPGRMAFMFLVLCTQMLQPTVLAVGLYQEFSGWKGYAVWAALILINGTFNLSFAIWIMWSFFASVPREIDEAALMDGLGRLQTMFKISLPLVWPGIVTAIIFVFVNSWNEYAAAFVLVQDPGLQPLTVAMPRFLGLYVKDWQYMFTTSIIAIVPVIIMFALIEKRLIGGLTAGSVK</sequence>
<evidence type="ECO:0000259" key="8">
    <source>
        <dbReference type="PROSITE" id="PS50928"/>
    </source>
</evidence>
<dbReference type="InterPro" id="IPR000515">
    <property type="entry name" value="MetI-like"/>
</dbReference>
<keyword evidence="5 7" id="KW-1133">Transmembrane helix</keyword>
<keyword evidence="3" id="KW-1003">Cell membrane</keyword>
<evidence type="ECO:0000256" key="4">
    <source>
        <dbReference type="ARBA" id="ARBA00022692"/>
    </source>
</evidence>
<evidence type="ECO:0000256" key="5">
    <source>
        <dbReference type="ARBA" id="ARBA00022989"/>
    </source>
</evidence>
<feature type="transmembrane region" description="Helical" evidence="7">
    <location>
        <begin position="232"/>
        <end position="253"/>
    </location>
</feature>
<dbReference type="InterPro" id="IPR050901">
    <property type="entry name" value="BP-dep_ABC_trans_perm"/>
</dbReference>
<keyword evidence="6 7" id="KW-0472">Membrane</keyword>
<feature type="transmembrane region" description="Helical" evidence="7">
    <location>
        <begin position="61"/>
        <end position="86"/>
    </location>
</feature>
<dbReference type="InterPro" id="IPR035906">
    <property type="entry name" value="MetI-like_sf"/>
</dbReference>
<dbReference type="Gene3D" id="1.10.3720.10">
    <property type="entry name" value="MetI-like"/>
    <property type="match status" value="1"/>
</dbReference>
<dbReference type="GO" id="GO:0005886">
    <property type="term" value="C:plasma membrane"/>
    <property type="evidence" value="ECO:0007669"/>
    <property type="project" value="UniProtKB-SubCell"/>
</dbReference>
<proteinExistence type="inferred from homology"/>
<dbReference type="Pfam" id="PF00528">
    <property type="entry name" value="BPD_transp_1"/>
    <property type="match status" value="1"/>
</dbReference>
<evidence type="ECO:0000256" key="7">
    <source>
        <dbReference type="RuleBase" id="RU363032"/>
    </source>
</evidence>
<dbReference type="GO" id="GO:0055085">
    <property type="term" value="P:transmembrane transport"/>
    <property type="evidence" value="ECO:0007669"/>
    <property type="project" value="InterPro"/>
</dbReference>
<dbReference type="SUPFAM" id="SSF161098">
    <property type="entry name" value="MetI-like"/>
    <property type="match status" value="1"/>
</dbReference>
<feature type="transmembrane region" description="Helical" evidence="7">
    <location>
        <begin position="130"/>
        <end position="153"/>
    </location>
</feature>
<name>A0A7K0JZV8_9ACTO</name>
<evidence type="ECO:0000313" key="10">
    <source>
        <dbReference type="Proteomes" id="UP000442535"/>
    </source>
</evidence>
<accession>A0A7K0JZV8</accession>
<dbReference type="Proteomes" id="UP000442535">
    <property type="component" value="Unassembled WGS sequence"/>
</dbReference>
<feature type="transmembrane region" description="Helical" evidence="7">
    <location>
        <begin position="98"/>
        <end position="118"/>
    </location>
</feature>
<organism evidence="9 10">
    <name type="scientific">Mobiluncus porci</name>
    <dbReference type="NCBI Taxonomy" id="2652278"/>
    <lineage>
        <taxon>Bacteria</taxon>
        <taxon>Bacillati</taxon>
        <taxon>Actinomycetota</taxon>
        <taxon>Actinomycetes</taxon>
        <taxon>Actinomycetales</taxon>
        <taxon>Actinomycetaceae</taxon>
        <taxon>Mobiluncus</taxon>
    </lineage>
</organism>
<dbReference type="PANTHER" id="PTHR32243">
    <property type="entry name" value="MALTOSE TRANSPORT SYSTEM PERMEASE-RELATED"/>
    <property type="match status" value="1"/>
</dbReference>
<evidence type="ECO:0000256" key="3">
    <source>
        <dbReference type="ARBA" id="ARBA00022475"/>
    </source>
</evidence>
<keyword evidence="10" id="KW-1185">Reference proteome</keyword>
<dbReference type="PROSITE" id="PS50928">
    <property type="entry name" value="ABC_TM1"/>
    <property type="match status" value="1"/>
</dbReference>
<keyword evidence="4 7" id="KW-0812">Transmembrane</keyword>
<evidence type="ECO:0000313" key="9">
    <source>
        <dbReference type="EMBL" id="MST48733.1"/>
    </source>
</evidence>
<comment type="similarity">
    <text evidence="7">Belongs to the binding-protein-dependent transport system permease family.</text>
</comment>
<evidence type="ECO:0000256" key="1">
    <source>
        <dbReference type="ARBA" id="ARBA00004651"/>
    </source>
</evidence>